<keyword evidence="4 7" id="KW-1133">Transmembrane helix</keyword>
<feature type="transmembrane region" description="Helical" evidence="7">
    <location>
        <begin position="558"/>
        <end position="577"/>
    </location>
</feature>
<dbReference type="EMBL" id="JABXBU010002230">
    <property type="protein sequence ID" value="KAF8767346.1"/>
    <property type="molecule type" value="Genomic_DNA"/>
</dbReference>
<evidence type="ECO:0000256" key="5">
    <source>
        <dbReference type="ARBA" id="ARBA00023136"/>
    </source>
</evidence>
<feature type="transmembrane region" description="Helical" evidence="7">
    <location>
        <begin position="16"/>
        <end position="36"/>
    </location>
</feature>
<feature type="transmembrane region" description="Helical" evidence="7">
    <location>
        <begin position="140"/>
        <end position="160"/>
    </location>
</feature>
<feature type="transmembrane region" description="Helical" evidence="7">
    <location>
        <begin position="464"/>
        <end position="484"/>
    </location>
</feature>
<dbReference type="Gene3D" id="1.20.1250.20">
    <property type="entry name" value="MFS general substrate transporter like domains"/>
    <property type="match status" value="2"/>
</dbReference>
<comment type="subcellular location">
    <subcellularLocation>
        <location evidence="1">Membrane</location>
        <topology evidence="1">Multi-pass membrane protein</topology>
    </subcellularLocation>
</comment>
<dbReference type="Pfam" id="PF12832">
    <property type="entry name" value="MFS_1_like"/>
    <property type="match status" value="1"/>
</dbReference>
<evidence type="ECO:0000256" key="6">
    <source>
        <dbReference type="SAM" id="MobiDB-lite"/>
    </source>
</evidence>
<feature type="transmembrane region" description="Helical" evidence="7">
    <location>
        <begin position="584"/>
        <end position="604"/>
    </location>
</feature>
<proteinExistence type="inferred from homology"/>
<evidence type="ECO:0000256" key="2">
    <source>
        <dbReference type="ARBA" id="ARBA00005241"/>
    </source>
</evidence>
<dbReference type="AlphaFoldDB" id="A0A8T0E7R8"/>
<feature type="domain" description="Major facilitator superfamily associated" evidence="8">
    <location>
        <begin position="136"/>
        <end position="628"/>
    </location>
</feature>
<feature type="transmembrane region" description="Helical" evidence="7">
    <location>
        <begin position="534"/>
        <end position="552"/>
    </location>
</feature>
<evidence type="ECO:0000313" key="9">
    <source>
        <dbReference type="EMBL" id="KAF8767346.1"/>
    </source>
</evidence>
<feature type="transmembrane region" description="Helical" evidence="7">
    <location>
        <begin position="353"/>
        <end position="375"/>
    </location>
</feature>
<evidence type="ECO:0000313" key="10">
    <source>
        <dbReference type="Proteomes" id="UP000807504"/>
    </source>
</evidence>
<comment type="similarity">
    <text evidence="2">Belongs to the major facilitator superfamily. MFSD6 family.</text>
</comment>
<dbReference type="GO" id="GO:0016020">
    <property type="term" value="C:membrane"/>
    <property type="evidence" value="ECO:0007669"/>
    <property type="project" value="UniProtKB-SubCell"/>
</dbReference>
<protein>
    <submittedName>
        <fullName evidence="9">Major facilitator superfamily like protein</fullName>
    </submittedName>
</protein>
<dbReference type="InterPro" id="IPR024989">
    <property type="entry name" value="MFS_assoc_dom"/>
</dbReference>
<feature type="transmembrane region" description="Helical" evidence="7">
    <location>
        <begin position="624"/>
        <end position="646"/>
    </location>
</feature>
<comment type="caution">
    <text evidence="9">The sequence shown here is derived from an EMBL/GenBank/DDBJ whole genome shotgun (WGS) entry which is preliminary data.</text>
</comment>
<keyword evidence="10" id="KW-1185">Reference proteome</keyword>
<feature type="compositionally biased region" description="Polar residues" evidence="6">
    <location>
        <begin position="49"/>
        <end position="62"/>
    </location>
</feature>
<feature type="transmembrane region" description="Helical" evidence="7">
    <location>
        <begin position="425"/>
        <end position="444"/>
    </location>
</feature>
<dbReference type="InterPro" id="IPR036259">
    <property type="entry name" value="MFS_trans_sf"/>
</dbReference>
<feature type="transmembrane region" description="Helical" evidence="7">
    <location>
        <begin position="172"/>
        <end position="192"/>
    </location>
</feature>
<gene>
    <name evidence="9" type="ORF">HNY73_020323</name>
</gene>
<dbReference type="PANTHER" id="PTHR16172">
    <property type="entry name" value="MAJOR FACILITATOR SUPERFAMILY DOMAIN-CONTAINING PROTEIN 6-LIKE"/>
    <property type="match status" value="1"/>
</dbReference>
<keyword evidence="5 7" id="KW-0472">Membrane</keyword>
<keyword evidence="3 7" id="KW-0812">Transmembrane</keyword>
<evidence type="ECO:0000259" key="8">
    <source>
        <dbReference type="Pfam" id="PF12832"/>
    </source>
</evidence>
<name>A0A8T0E7R8_ARGBR</name>
<dbReference type="Proteomes" id="UP000807504">
    <property type="component" value="Unassembled WGS sequence"/>
</dbReference>
<evidence type="ECO:0000256" key="3">
    <source>
        <dbReference type="ARBA" id="ARBA00022692"/>
    </source>
</evidence>
<reference evidence="9" key="2">
    <citation type="submission" date="2020-06" db="EMBL/GenBank/DDBJ databases">
        <authorList>
            <person name="Sheffer M."/>
        </authorList>
    </citation>
    <scope>NUCLEOTIDE SEQUENCE</scope>
</reference>
<dbReference type="PANTHER" id="PTHR16172:SF41">
    <property type="entry name" value="MAJOR FACILITATOR SUPERFAMILY DOMAIN-CONTAINING PROTEIN 6-LIKE"/>
    <property type="match status" value="1"/>
</dbReference>
<feature type="region of interest" description="Disordered" evidence="6">
    <location>
        <begin position="46"/>
        <end position="84"/>
    </location>
</feature>
<feature type="transmembrane region" description="Helical" evidence="7">
    <location>
        <begin position="201"/>
        <end position="219"/>
    </location>
</feature>
<feature type="transmembrane region" description="Helical" evidence="7">
    <location>
        <begin position="504"/>
        <end position="522"/>
    </location>
</feature>
<accession>A0A8T0E7R8</accession>
<sequence>MVSSASALANIKDSSSLHLLLVLSTFILLLASTGWARLECTSRPILDPNTRSHTSHRNNGVTPTAEVAEPLTPTDDLPPNMGKRAGNNSLITQASLLDNETSGNNRDEKNLDPSDPTHFIIRLCKDYKISINKPLIPLKLALFTYYGAGSFMPSFITVLYKTRGVSLAELSTFTIIAPIFQFIGSALSGIVADKIGRSKPVLVTNLLLVTLTVLCILLSPKIDRTNCTAPKINLFCNAQQSVAQTGYNLQESRIDVRDCKAKCSRNDSLTCNDTDSVYRIFYGRDLSNISLTIYIDNSHYNNRTEGNFVYNVSALEFQNVNTSWCYSDQTKNCSSSCEINSNIMQCRQENTNYLLFVYGGLFILFLTTYSNTYRCMDVTAMFLAKEQNSDFGRERFFAISGNLLISPLAGYIAEVTSPVVGEKNYAGALYLFIGMTCFLFLVIYKLPVRVVSPGEQMWKKTLILLKNIDVVVFFIVIFILGTSWNFTKYFLFWYLEDMQAPSLLIGLITSVSALYGLPFLLTSKWWVKKISPKGIIILAFVAYIVNSTGYSFLRNPWFALALEATGILNYYLLWVAVVVHSHDIAPEGLTSTVITISGAIHYSIGKASSGLTGGLIMNAFGGRVAFRFNALLCLACVVLYGFYIFFRNRYTSMKLKIDPSPQNMKVFHIEKAENGLKL</sequence>
<evidence type="ECO:0000256" key="4">
    <source>
        <dbReference type="ARBA" id="ARBA00022989"/>
    </source>
</evidence>
<reference evidence="9" key="1">
    <citation type="journal article" date="2020" name="bioRxiv">
        <title>Chromosome-level reference genome of the European wasp spider Argiope bruennichi: a resource for studies on range expansion and evolutionary adaptation.</title>
        <authorList>
            <person name="Sheffer M.M."/>
            <person name="Hoppe A."/>
            <person name="Krehenwinkel H."/>
            <person name="Uhl G."/>
            <person name="Kuss A.W."/>
            <person name="Jensen L."/>
            <person name="Jensen C."/>
            <person name="Gillespie R.G."/>
            <person name="Hoff K.J."/>
            <person name="Prost S."/>
        </authorList>
    </citation>
    <scope>NUCLEOTIDE SEQUENCE</scope>
</reference>
<dbReference type="InterPro" id="IPR051717">
    <property type="entry name" value="MFS_MFSD6"/>
</dbReference>
<evidence type="ECO:0000256" key="7">
    <source>
        <dbReference type="SAM" id="Phobius"/>
    </source>
</evidence>
<organism evidence="9 10">
    <name type="scientific">Argiope bruennichi</name>
    <name type="common">Wasp spider</name>
    <name type="synonym">Aranea bruennichi</name>
    <dbReference type="NCBI Taxonomy" id="94029"/>
    <lineage>
        <taxon>Eukaryota</taxon>
        <taxon>Metazoa</taxon>
        <taxon>Ecdysozoa</taxon>
        <taxon>Arthropoda</taxon>
        <taxon>Chelicerata</taxon>
        <taxon>Arachnida</taxon>
        <taxon>Araneae</taxon>
        <taxon>Araneomorphae</taxon>
        <taxon>Entelegynae</taxon>
        <taxon>Araneoidea</taxon>
        <taxon>Araneidae</taxon>
        <taxon>Argiope</taxon>
    </lineage>
</organism>
<feature type="transmembrane region" description="Helical" evidence="7">
    <location>
        <begin position="396"/>
        <end position="413"/>
    </location>
</feature>
<evidence type="ECO:0000256" key="1">
    <source>
        <dbReference type="ARBA" id="ARBA00004141"/>
    </source>
</evidence>
<dbReference type="SUPFAM" id="SSF103473">
    <property type="entry name" value="MFS general substrate transporter"/>
    <property type="match status" value="1"/>
</dbReference>